<keyword evidence="2" id="KW-1185">Reference proteome</keyword>
<dbReference type="Proteomes" id="UP000299102">
    <property type="component" value="Unassembled WGS sequence"/>
</dbReference>
<organism evidence="1 2">
    <name type="scientific">Eumeta variegata</name>
    <name type="common">Bagworm moth</name>
    <name type="synonym">Eumeta japonica</name>
    <dbReference type="NCBI Taxonomy" id="151549"/>
    <lineage>
        <taxon>Eukaryota</taxon>
        <taxon>Metazoa</taxon>
        <taxon>Ecdysozoa</taxon>
        <taxon>Arthropoda</taxon>
        <taxon>Hexapoda</taxon>
        <taxon>Insecta</taxon>
        <taxon>Pterygota</taxon>
        <taxon>Neoptera</taxon>
        <taxon>Endopterygota</taxon>
        <taxon>Lepidoptera</taxon>
        <taxon>Glossata</taxon>
        <taxon>Ditrysia</taxon>
        <taxon>Tineoidea</taxon>
        <taxon>Psychidae</taxon>
        <taxon>Oiketicinae</taxon>
        <taxon>Eumeta</taxon>
    </lineage>
</organism>
<evidence type="ECO:0000313" key="1">
    <source>
        <dbReference type="EMBL" id="GBP80366.1"/>
    </source>
</evidence>
<dbReference type="AlphaFoldDB" id="A0A4C1YVQ2"/>
<reference evidence="1 2" key="1">
    <citation type="journal article" date="2019" name="Commun. Biol.">
        <title>The bagworm genome reveals a unique fibroin gene that provides high tensile strength.</title>
        <authorList>
            <person name="Kono N."/>
            <person name="Nakamura H."/>
            <person name="Ohtoshi R."/>
            <person name="Tomita M."/>
            <person name="Numata K."/>
            <person name="Arakawa K."/>
        </authorList>
    </citation>
    <scope>NUCLEOTIDE SEQUENCE [LARGE SCALE GENOMIC DNA]</scope>
</reference>
<accession>A0A4C1YVQ2</accession>
<evidence type="ECO:0000313" key="2">
    <source>
        <dbReference type="Proteomes" id="UP000299102"/>
    </source>
</evidence>
<dbReference type="EMBL" id="BGZK01001459">
    <property type="protein sequence ID" value="GBP80366.1"/>
    <property type="molecule type" value="Genomic_DNA"/>
</dbReference>
<comment type="caution">
    <text evidence="1">The sequence shown here is derived from an EMBL/GenBank/DDBJ whole genome shotgun (WGS) entry which is preliminary data.</text>
</comment>
<gene>
    <name evidence="1" type="ORF">EVAR_62268_1</name>
</gene>
<proteinExistence type="predicted"/>
<name>A0A4C1YVQ2_EUMVA</name>
<sequence>MRSCPLFIVLSGATAVCTHSLNRRRGAGRAAAAGGTRPRSVYAECLNGGVSTRLRTNKAGAPRAAPPARNPPAANLELVYLTQC</sequence>
<protein>
    <submittedName>
        <fullName evidence="1">Uncharacterized protein</fullName>
    </submittedName>
</protein>